<proteinExistence type="inferred from homology"/>
<evidence type="ECO:0000256" key="5">
    <source>
        <dbReference type="HAMAP-Rule" id="MF_01080"/>
    </source>
</evidence>
<dbReference type="Pfam" id="PF01509">
    <property type="entry name" value="TruB_N"/>
    <property type="match status" value="1"/>
</dbReference>
<feature type="domain" description="tRNA pseudouridylate synthase B C-terminal" evidence="7">
    <location>
        <begin position="177"/>
        <end position="217"/>
    </location>
</feature>
<evidence type="ECO:0000256" key="4">
    <source>
        <dbReference type="ARBA" id="ARBA00023235"/>
    </source>
</evidence>
<dbReference type="GO" id="GO:0003723">
    <property type="term" value="F:RNA binding"/>
    <property type="evidence" value="ECO:0007669"/>
    <property type="project" value="InterPro"/>
</dbReference>
<reference evidence="8 9" key="1">
    <citation type="submission" date="2016-10" db="EMBL/GenBank/DDBJ databases">
        <title>Complete Genome Sequence of Peptococcaceae strain DCMF.</title>
        <authorList>
            <person name="Edwards R.J."/>
            <person name="Holland S.I."/>
            <person name="Deshpande N.P."/>
            <person name="Wong Y.K."/>
            <person name="Ertan H."/>
            <person name="Manefield M."/>
            <person name="Russell T.L."/>
            <person name="Lee M.J."/>
        </authorList>
    </citation>
    <scope>NUCLEOTIDE SEQUENCE [LARGE SCALE GENOMIC DNA]</scope>
    <source>
        <strain evidence="8 9">DCMF</strain>
    </source>
</reference>
<evidence type="ECO:0000259" key="7">
    <source>
        <dbReference type="Pfam" id="PF16198"/>
    </source>
</evidence>
<feature type="active site" description="Nucleophile" evidence="5">
    <location>
        <position position="39"/>
    </location>
</feature>
<evidence type="ECO:0000259" key="6">
    <source>
        <dbReference type="Pfam" id="PF01509"/>
    </source>
</evidence>
<name>A0A3G1KP24_FORW1</name>
<dbReference type="OrthoDB" id="9802309at2"/>
<dbReference type="InterPro" id="IPR036974">
    <property type="entry name" value="PUA_sf"/>
</dbReference>
<gene>
    <name evidence="5" type="primary">truB</name>
    <name evidence="8" type="ORF">DCMF_04860</name>
</gene>
<dbReference type="GO" id="GO:0031119">
    <property type="term" value="P:tRNA pseudouridine synthesis"/>
    <property type="evidence" value="ECO:0007669"/>
    <property type="project" value="UniProtKB-UniRule"/>
</dbReference>
<evidence type="ECO:0000313" key="8">
    <source>
        <dbReference type="EMBL" id="ATW24208.1"/>
    </source>
</evidence>
<keyword evidence="9" id="KW-1185">Reference proteome</keyword>
<organism evidence="8 9">
    <name type="scientific">Formimonas warabiya</name>
    <dbReference type="NCBI Taxonomy" id="1761012"/>
    <lineage>
        <taxon>Bacteria</taxon>
        <taxon>Bacillati</taxon>
        <taxon>Bacillota</taxon>
        <taxon>Clostridia</taxon>
        <taxon>Eubacteriales</taxon>
        <taxon>Peptococcaceae</taxon>
        <taxon>Candidatus Formimonas</taxon>
    </lineage>
</organism>
<comment type="function">
    <text evidence="5">Responsible for synthesis of pseudouridine from uracil-55 in the psi GC loop of transfer RNAs.</text>
</comment>
<accession>A0A3G1KP24</accession>
<dbReference type="InterPro" id="IPR032819">
    <property type="entry name" value="TruB_C"/>
</dbReference>
<comment type="catalytic activity">
    <reaction evidence="1 5">
        <text>uridine(55) in tRNA = pseudouridine(55) in tRNA</text>
        <dbReference type="Rhea" id="RHEA:42532"/>
        <dbReference type="Rhea" id="RHEA-COMP:10101"/>
        <dbReference type="Rhea" id="RHEA-COMP:10102"/>
        <dbReference type="ChEBI" id="CHEBI:65314"/>
        <dbReference type="ChEBI" id="CHEBI:65315"/>
        <dbReference type="EC" id="5.4.99.25"/>
    </reaction>
</comment>
<dbReference type="SUPFAM" id="SSF55120">
    <property type="entry name" value="Pseudouridine synthase"/>
    <property type="match status" value="1"/>
</dbReference>
<evidence type="ECO:0000313" key="9">
    <source>
        <dbReference type="Proteomes" id="UP000323521"/>
    </source>
</evidence>
<feature type="domain" description="Pseudouridine synthase II N-terminal" evidence="6">
    <location>
        <begin position="24"/>
        <end position="176"/>
    </location>
</feature>
<dbReference type="RefSeq" id="WP_148133382.1">
    <property type="nucleotide sequence ID" value="NZ_CP017634.1"/>
</dbReference>
<comment type="similarity">
    <text evidence="2 5">Belongs to the pseudouridine synthase TruB family. Type 1 subfamily.</text>
</comment>
<dbReference type="Proteomes" id="UP000323521">
    <property type="component" value="Chromosome"/>
</dbReference>
<sequence>MTDGFINLLKPPGMTSHDAVSLMRKILNIKKIGHTGTLDPGVAGVLPLCVGKATRLAEYVTNRPKSYRAEITFGLSTDSQDAYGHVERESACTDLRFEQFLDLIPSFVGEIRQIPPMVSAGRIGGTRLYQLAREGIEVERRPKLIFIYKIAVFQSHWHLPNPSVIFDVVCSKGTYIRTLCHDMGEKLGVGAYLSFLIRTQSGPFKIEDSLTIEEITRLAGKNNLSFVRPMQEGILFFPPITVSDDQANAVLHGNSFILPGSEFREDRLYRVENQENRLLAVGHAIHTTEGVFIFKPEKVFG</sequence>
<dbReference type="PANTHER" id="PTHR13767">
    <property type="entry name" value="TRNA-PSEUDOURIDINE SYNTHASE"/>
    <property type="match status" value="1"/>
</dbReference>
<dbReference type="GO" id="GO:1990481">
    <property type="term" value="P:mRNA pseudouridine synthesis"/>
    <property type="evidence" value="ECO:0007669"/>
    <property type="project" value="TreeGrafter"/>
</dbReference>
<evidence type="ECO:0000256" key="1">
    <source>
        <dbReference type="ARBA" id="ARBA00000385"/>
    </source>
</evidence>
<dbReference type="PANTHER" id="PTHR13767:SF2">
    <property type="entry name" value="PSEUDOURIDYLATE SYNTHASE TRUB1"/>
    <property type="match status" value="1"/>
</dbReference>
<dbReference type="AlphaFoldDB" id="A0A3G1KP24"/>
<dbReference type="InterPro" id="IPR020103">
    <property type="entry name" value="PsdUridine_synth_cat_dom_sf"/>
</dbReference>
<dbReference type="EMBL" id="CP017634">
    <property type="protein sequence ID" value="ATW24208.1"/>
    <property type="molecule type" value="Genomic_DNA"/>
</dbReference>
<dbReference type="KEGG" id="fwa:DCMF_04860"/>
<dbReference type="CDD" id="cd02573">
    <property type="entry name" value="PseudoU_synth_EcTruB"/>
    <property type="match status" value="1"/>
</dbReference>
<protein>
    <recommendedName>
        <fullName evidence="5">tRNA pseudouridine synthase B</fullName>
        <ecNumber evidence="5">5.4.99.25</ecNumber>
    </recommendedName>
    <alternativeName>
        <fullName evidence="5">tRNA pseudouridine(55) synthase</fullName>
        <shortName evidence="5">Psi55 synthase</shortName>
    </alternativeName>
    <alternativeName>
        <fullName evidence="5">tRNA pseudouridylate synthase</fullName>
    </alternativeName>
    <alternativeName>
        <fullName evidence="5">tRNA-uridine isomerase</fullName>
    </alternativeName>
</protein>
<dbReference type="EC" id="5.4.99.25" evidence="5"/>
<keyword evidence="4 5" id="KW-0413">Isomerase</keyword>
<dbReference type="Gene3D" id="2.30.130.10">
    <property type="entry name" value="PUA domain"/>
    <property type="match status" value="1"/>
</dbReference>
<evidence type="ECO:0000256" key="2">
    <source>
        <dbReference type="ARBA" id="ARBA00005642"/>
    </source>
</evidence>
<dbReference type="Gene3D" id="3.30.2350.10">
    <property type="entry name" value="Pseudouridine synthase"/>
    <property type="match status" value="1"/>
</dbReference>
<dbReference type="InterPro" id="IPR014780">
    <property type="entry name" value="tRNA_psdUridine_synth_TruB"/>
</dbReference>
<dbReference type="NCBIfam" id="TIGR00431">
    <property type="entry name" value="TruB"/>
    <property type="match status" value="1"/>
</dbReference>
<dbReference type="InterPro" id="IPR002501">
    <property type="entry name" value="PsdUridine_synth_N"/>
</dbReference>
<dbReference type="Pfam" id="PF16198">
    <property type="entry name" value="TruB_C_2"/>
    <property type="match status" value="1"/>
</dbReference>
<evidence type="ECO:0000256" key="3">
    <source>
        <dbReference type="ARBA" id="ARBA00022694"/>
    </source>
</evidence>
<keyword evidence="3 5" id="KW-0819">tRNA processing</keyword>
<dbReference type="HAMAP" id="MF_01080">
    <property type="entry name" value="TruB_bact"/>
    <property type="match status" value="1"/>
</dbReference>
<dbReference type="GO" id="GO:0160148">
    <property type="term" value="F:tRNA pseudouridine(55) synthase activity"/>
    <property type="evidence" value="ECO:0007669"/>
    <property type="project" value="UniProtKB-EC"/>
</dbReference>